<feature type="transmembrane region" description="Helical" evidence="1">
    <location>
        <begin position="194"/>
        <end position="214"/>
    </location>
</feature>
<proteinExistence type="predicted"/>
<organism evidence="3 4">
    <name type="scientific">Flavobacterium aquidurense</name>
    <dbReference type="NCBI Taxonomy" id="362413"/>
    <lineage>
        <taxon>Bacteria</taxon>
        <taxon>Pseudomonadati</taxon>
        <taxon>Bacteroidota</taxon>
        <taxon>Flavobacteriia</taxon>
        <taxon>Flavobacteriales</taxon>
        <taxon>Flavobacteriaceae</taxon>
        <taxon>Flavobacterium</taxon>
    </lineage>
</organism>
<keyword evidence="1" id="KW-0812">Transmembrane</keyword>
<feature type="domain" description="SMODS and SLOG-associating 2TM effector" evidence="2">
    <location>
        <begin position="7"/>
        <end position="213"/>
    </location>
</feature>
<gene>
    <name evidence="3" type="ORF">RC62_2797</name>
</gene>
<evidence type="ECO:0000259" key="2">
    <source>
        <dbReference type="Pfam" id="PF18160"/>
    </source>
</evidence>
<reference evidence="3 4" key="1">
    <citation type="submission" date="2014-09" db="EMBL/GenBank/DDBJ databases">
        <title>Genome sequence of Flavobacterium aquidurense RC62.</title>
        <authorList>
            <person name="Kim J.F."/>
            <person name="Kwak M.-J."/>
        </authorList>
    </citation>
    <scope>NUCLEOTIDE SEQUENCE [LARGE SCALE GENOMIC DNA]</scope>
    <source>
        <strain evidence="3 4">RC62</strain>
    </source>
</reference>
<feature type="transmembrane region" description="Helical" evidence="1">
    <location>
        <begin position="33"/>
        <end position="54"/>
    </location>
</feature>
<evidence type="ECO:0000313" key="3">
    <source>
        <dbReference type="EMBL" id="KQB37631.1"/>
    </source>
</evidence>
<dbReference type="EMBL" id="JRLF01000015">
    <property type="protein sequence ID" value="KQB37631.1"/>
    <property type="molecule type" value="Genomic_DNA"/>
</dbReference>
<dbReference type="InterPro" id="IPR041115">
    <property type="entry name" value="SLATT_5"/>
</dbReference>
<dbReference type="AlphaFoldDB" id="A0A0Q0XP66"/>
<keyword evidence="1" id="KW-1133">Transmembrane helix</keyword>
<dbReference type="RefSeq" id="WP_055098363.1">
    <property type="nucleotide sequence ID" value="NZ_JRLF01000015.1"/>
</dbReference>
<keyword evidence="1" id="KW-0472">Membrane</keyword>
<dbReference type="Pfam" id="PF18160">
    <property type="entry name" value="SLATT_5"/>
    <property type="match status" value="1"/>
</dbReference>
<protein>
    <recommendedName>
        <fullName evidence="2">SMODS and SLOG-associating 2TM effector domain-containing protein</fullName>
    </recommendedName>
</protein>
<sequence length="217" mass="26313">MRKQENSTIEELYDRIWKTKSARLNAYQRLSKTYFLSSYATSLLSVYVIILSLLQPFKIISSENTIQTINFATICVSVTLLVFVLMESSMQYNLKAEKFHDCAKEISKLFKKYEFIKENTTLNEEDKYKKFKNIQDKYDKIIDLYENHRPIDFKFFQSNNKLKEYKEDYTLIFNLKIKFGNFNRWYIKYKYNHLIFIHYYIVIFIIPIILIYLLCVK</sequence>
<evidence type="ECO:0000313" key="4">
    <source>
        <dbReference type="Proteomes" id="UP000050443"/>
    </source>
</evidence>
<dbReference type="OrthoDB" id="7069355at2"/>
<accession>A0A0Q0XP66</accession>
<dbReference type="Proteomes" id="UP000050443">
    <property type="component" value="Unassembled WGS sequence"/>
</dbReference>
<comment type="caution">
    <text evidence="3">The sequence shown here is derived from an EMBL/GenBank/DDBJ whole genome shotgun (WGS) entry which is preliminary data.</text>
</comment>
<evidence type="ECO:0000256" key="1">
    <source>
        <dbReference type="SAM" id="Phobius"/>
    </source>
</evidence>
<feature type="transmembrane region" description="Helical" evidence="1">
    <location>
        <begin position="66"/>
        <end position="86"/>
    </location>
</feature>
<name>A0A0Q0XP66_9FLAO</name>
<dbReference type="PATRIC" id="fig|362413.3.peg.2745"/>
<dbReference type="NCBIfam" id="NF033631">
    <property type="entry name" value="SLATT_5"/>
    <property type="match status" value="1"/>
</dbReference>